<dbReference type="EMBL" id="JAUCMX010000006">
    <property type="protein sequence ID" value="KAK3543463.1"/>
    <property type="molecule type" value="Genomic_DNA"/>
</dbReference>
<evidence type="ECO:0000313" key="2">
    <source>
        <dbReference type="Proteomes" id="UP001274896"/>
    </source>
</evidence>
<feature type="non-terminal residue" evidence="1">
    <location>
        <position position="1"/>
    </location>
</feature>
<dbReference type="PANTHER" id="PTHR47510:SF3">
    <property type="entry name" value="ENDO_EXONUCLEASE_PHOSPHATASE DOMAIN-CONTAINING PROTEIN"/>
    <property type="match status" value="1"/>
</dbReference>
<accession>A0AAE0V9Q4</accession>
<dbReference type="Proteomes" id="UP001274896">
    <property type="component" value="Unassembled WGS sequence"/>
</dbReference>
<organism evidence="1 2">
    <name type="scientific">Hemibagrus guttatus</name>
    <dbReference type="NCBI Taxonomy" id="175788"/>
    <lineage>
        <taxon>Eukaryota</taxon>
        <taxon>Metazoa</taxon>
        <taxon>Chordata</taxon>
        <taxon>Craniata</taxon>
        <taxon>Vertebrata</taxon>
        <taxon>Euteleostomi</taxon>
        <taxon>Actinopterygii</taxon>
        <taxon>Neopterygii</taxon>
        <taxon>Teleostei</taxon>
        <taxon>Ostariophysi</taxon>
        <taxon>Siluriformes</taxon>
        <taxon>Bagridae</taxon>
        <taxon>Hemibagrus</taxon>
    </lineage>
</organism>
<evidence type="ECO:0000313" key="1">
    <source>
        <dbReference type="EMBL" id="KAK3543463.1"/>
    </source>
</evidence>
<keyword evidence="2" id="KW-1185">Reference proteome</keyword>
<reference evidence="1" key="1">
    <citation type="submission" date="2023-06" db="EMBL/GenBank/DDBJ databases">
        <title>Male Hemibagrus guttatus genome.</title>
        <authorList>
            <person name="Bian C."/>
        </authorList>
    </citation>
    <scope>NUCLEOTIDE SEQUENCE</scope>
    <source>
        <strain evidence="1">Male_cb2023</strain>
        <tissue evidence="1">Muscle</tissue>
    </source>
</reference>
<name>A0AAE0V9Q4_9TELE</name>
<dbReference type="AlphaFoldDB" id="A0AAE0V9Q4"/>
<comment type="caution">
    <text evidence="1">The sequence shown here is derived from an EMBL/GenBank/DDBJ whole genome shotgun (WGS) entry which is preliminary data.</text>
</comment>
<dbReference type="PANTHER" id="PTHR47510">
    <property type="entry name" value="REVERSE TRANSCRIPTASE DOMAIN-CONTAINING PROTEIN"/>
    <property type="match status" value="1"/>
</dbReference>
<evidence type="ECO:0008006" key="3">
    <source>
        <dbReference type="Google" id="ProtNLM"/>
    </source>
</evidence>
<proteinExistence type="predicted"/>
<sequence length="196" mass="22111">MLLLESGDAEDYSRTRAKLKRGIRKAKHAHKLHIEEHFHSNSDPRCMWIGIQSITDHKPSIQSLPSSNAFLPDELNHFFARFDKGVIDHTRNAGSSTVVHPISLSTTEAVCRAHCSTPCSLMTVFRGSNIFIKYADDTTVIGRISNNDESAYREEIQSLSAWCSMNKLALNATKTKELIVDSWKSNSSRHPHLHQQ</sequence>
<gene>
    <name evidence="1" type="ORF">QTP70_022074</name>
</gene>
<protein>
    <recommendedName>
        <fullName evidence="3">Reverse transcriptase domain-containing protein</fullName>
    </recommendedName>
</protein>